<reference evidence="2 3" key="1">
    <citation type="submission" date="2019-10" db="EMBL/GenBank/DDBJ databases">
        <authorList>
            <person name="Palmer J.M."/>
        </authorList>
    </citation>
    <scope>NUCLEOTIDE SEQUENCE [LARGE SCALE GENOMIC DNA]</scope>
    <source>
        <strain evidence="2 3">TWF694</strain>
    </source>
</reference>
<dbReference type="PROSITE" id="PS50181">
    <property type="entry name" value="FBOX"/>
    <property type="match status" value="1"/>
</dbReference>
<keyword evidence="3" id="KW-1185">Reference proteome</keyword>
<dbReference type="EMBL" id="JAVHJO010000001">
    <property type="protein sequence ID" value="KAK6544265.1"/>
    <property type="molecule type" value="Genomic_DNA"/>
</dbReference>
<organism evidence="2 3">
    <name type="scientific">Orbilia ellipsospora</name>
    <dbReference type="NCBI Taxonomy" id="2528407"/>
    <lineage>
        <taxon>Eukaryota</taxon>
        <taxon>Fungi</taxon>
        <taxon>Dikarya</taxon>
        <taxon>Ascomycota</taxon>
        <taxon>Pezizomycotina</taxon>
        <taxon>Orbiliomycetes</taxon>
        <taxon>Orbiliales</taxon>
        <taxon>Orbiliaceae</taxon>
        <taxon>Orbilia</taxon>
    </lineage>
</organism>
<evidence type="ECO:0000259" key="1">
    <source>
        <dbReference type="PROSITE" id="PS50181"/>
    </source>
</evidence>
<dbReference type="CDD" id="cd09917">
    <property type="entry name" value="F-box_SF"/>
    <property type="match status" value="1"/>
</dbReference>
<dbReference type="Proteomes" id="UP001365542">
    <property type="component" value="Unassembled WGS sequence"/>
</dbReference>
<gene>
    <name evidence="2" type="ORF">TWF694_000967</name>
</gene>
<dbReference type="SUPFAM" id="SSF81383">
    <property type="entry name" value="F-box domain"/>
    <property type="match status" value="1"/>
</dbReference>
<name>A0AAV9XQ91_9PEZI</name>
<evidence type="ECO:0000313" key="2">
    <source>
        <dbReference type="EMBL" id="KAK6544265.1"/>
    </source>
</evidence>
<proteinExistence type="predicted"/>
<accession>A0AAV9XQ91</accession>
<sequence>MNNFPVPNEILLKISEHLSGSDLVSLSATCKTLCERVEGILFETRARSQRYYTSAVELKRLVRFSQHPRGATSFLRTLVIDLFCPYFYDIIGNFSLENIGAAKLVLLEYCNAERRNYAGEIRYRSQLLAKALRNLPNLEIVEFAITTPKDMPRRSVRNHFSDMKFTPTDFESFYNNYIEYSRWDRDIESIPPQIIDTVLIASLPRLTTIRASVKVMDREQNSRSCSLPLWWFTDKVRYHSKSQDKLAGLRDLTICASKLSKDYGRSDGATEKMQIDSLISITRFLNELTPNLETLVYSSSYLALLYSWNETEMKWPDSMDRFYTKWAYWFPGIHIDEPKLFLPKLKTLEFRYQAFIPEELISFLRAHQSTLRNFTIRGSVTEGKYQNWSPIFQLLESELKLEFFLCDGLSTYPSYGNVPWFEMRGNLREGSHVCELVPGYSTKMDLKTALWRIKKLEGALEAKARQTNGKWVWDSKFTELYYGNGRIYAEDAELQEKLRFDENFIEHSVFGRKRDFPQLQTHIENLYTL</sequence>
<dbReference type="InterPro" id="IPR036047">
    <property type="entry name" value="F-box-like_dom_sf"/>
</dbReference>
<comment type="caution">
    <text evidence="2">The sequence shown here is derived from an EMBL/GenBank/DDBJ whole genome shotgun (WGS) entry which is preliminary data.</text>
</comment>
<dbReference type="InterPro" id="IPR001810">
    <property type="entry name" value="F-box_dom"/>
</dbReference>
<evidence type="ECO:0000313" key="3">
    <source>
        <dbReference type="Proteomes" id="UP001365542"/>
    </source>
</evidence>
<dbReference type="Pfam" id="PF12937">
    <property type="entry name" value="F-box-like"/>
    <property type="match status" value="1"/>
</dbReference>
<protein>
    <recommendedName>
        <fullName evidence="1">F-box domain-containing protein</fullName>
    </recommendedName>
</protein>
<dbReference type="AlphaFoldDB" id="A0AAV9XQ91"/>
<feature type="domain" description="F-box" evidence="1">
    <location>
        <begin position="1"/>
        <end position="45"/>
    </location>
</feature>